<accession>A0AAU8MV92</accession>
<dbReference type="InterPro" id="IPR011990">
    <property type="entry name" value="TPR-like_helical_dom_sf"/>
</dbReference>
<organism evidence="1">
    <name type="scientific">Lysobacter firmicutimachus</name>
    <dbReference type="NCBI Taxonomy" id="1792846"/>
    <lineage>
        <taxon>Bacteria</taxon>
        <taxon>Pseudomonadati</taxon>
        <taxon>Pseudomonadota</taxon>
        <taxon>Gammaproteobacteria</taxon>
        <taxon>Lysobacterales</taxon>
        <taxon>Lysobacteraceae</taxon>
        <taxon>Lysobacter</taxon>
    </lineage>
</organism>
<gene>
    <name evidence="1" type="ORF">ABU614_00410</name>
</gene>
<dbReference type="EMBL" id="CP159925">
    <property type="protein sequence ID" value="XCO75300.1"/>
    <property type="molecule type" value="Genomic_DNA"/>
</dbReference>
<evidence type="ECO:0000313" key="1">
    <source>
        <dbReference type="EMBL" id="XCO75300.1"/>
    </source>
</evidence>
<reference evidence="1" key="1">
    <citation type="submission" date="2024-06" db="EMBL/GenBank/DDBJ databases">
        <authorList>
            <person name="Li S."/>
        </authorList>
    </citation>
    <scope>NUCLEOTIDE SEQUENCE</scope>
    <source>
        <strain evidence="1">SR10</strain>
    </source>
</reference>
<evidence type="ECO:0008006" key="2">
    <source>
        <dbReference type="Google" id="ProtNLM"/>
    </source>
</evidence>
<proteinExistence type="predicted"/>
<dbReference type="RefSeq" id="WP_363798203.1">
    <property type="nucleotide sequence ID" value="NZ_CP159925.1"/>
</dbReference>
<dbReference type="Gene3D" id="1.25.40.10">
    <property type="entry name" value="Tetratricopeptide repeat domain"/>
    <property type="match status" value="1"/>
</dbReference>
<dbReference type="SUPFAM" id="SSF81901">
    <property type="entry name" value="HCP-like"/>
    <property type="match status" value="1"/>
</dbReference>
<protein>
    <recommendedName>
        <fullName evidence="2">Sel1 repeat family protein</fullName>
    </recommendedName>
</protein>
<name>A0AAU8MV92_9GAMM</name>
<dbReference type="AlphaFoldDB" id="A0AAU8MV92"/>
<sequence length="159" mass="17745">MRDELLEMFVQANRLLDEGRKDLAFPMFIELAEKGYKYSFNTVGLLLDSGARGEVAKSDAMSWFRRAARAGDTCGAANLGISYLDKGNRKMARKWLSRAISMGDVDAGVDLASTYFGPNGVRQRVRVRQILESVLAWEGLDSESRRRAADMLKKVSQST</sequence>